<dbReference type="InterPro" id="IPR012724">
    <property type="entry name" value="DnaJ"/>
</dbReference>
<name>A0ABM8BRV9_9MOLU</name>
<dbReference type="Pfam" id="PF00226">
    <property type="entry name" value="DnaJ"/>
    <property type="match status" value="1"/>
</dbReference>
<dbReference type="HAMAP" id="MF_01152">
    <property type="entry name" value="DnaJ"/>
    <property type="match status" value="1"/>
</dbReference>
<evidence type="ECO:0000256" key="6">
    <source>
        <dbReference type="HAMAP-Rule" id="MF_01152"/>
    </source>
</evidence>
<comment type="domain">
    <text evidence="6">The J domain is necessary and sufficient to stimulate DnaK ATPase activity. Zinc center 1 plays an important role in the autonomous, DnaK-independent chaperone activity of DnaJ. Zinc center 2 is essential for interaction with DnaK and for DnaJ activity.</text>
</comment>
<dbReference type="EMBL" id="AP026933">
    <property type="protein sequence ID" value="BDT02571.1"/>
    <property type="molecule type" value="Genomic_DNA"/>
</dbReference>
<dbReference type="InterPro" id="IPR036869">
    <property type="entry name" value="J_dom_sf"/>
</dbReference>
<protein>
    <recommendedName>
        <fullName evidence="6">Chaperone protein DnaJ</fullName>
    </recommendedName>
</protein>
<evidence type="ECO:0000259" key="9">
    <source>
        <dbReference type="PROSITE" id="PS51188"/>
    </source>
</evidence>
<feature type="binding site" evidence="6">
    <location>
        <position position="149"/>
    </location>
    <ligand>
        <name>Zn(2+)</name>
        <dbReference type="ChEBI" id="CHEBI:29105"/>
        <label>1</label>
    </ligand>
</feature>
<keyword evidence="6" id="KW-0346">Stress response</keyword>
<evidence type="ECO:0000256" key="1">
    <source>
        <dbReference type="ARBA" id="ARBA00022723"/>
    </source>
</evidence>
<feature type="binding site" evidence="6">
    <location>
        <position position="152"/>
    </location>
    <ligand>
        <name>Zn(2+)</name>
        <dbReference type="ChEBI" id="CHEBI:29105"/>
        <label>1</label>
    </ligand>
</feature>
<feature type="binding site" evidence="6">
    <location>
        <position position="192"/>
    </location>
    <ligand>
        <name>Zn(2+)</name>
        <dbReference type="ChEBI" id="CHEBI:29105"/>
        <label>2</label>
    </ligand>
</feature>
<feature type="binding site" evidence="6">
    <location>
        <position position="209"/>
    </location>
    <ligand>
        <name>Zn(2+)</name>
        <dbReference type="ChEBI" id="CHEBI:29105"/>
        <label>1</label>
    </ligand>
</feature>
<reference evidence="10 11" key="1">
    <citation type="journal article" date="2022" name="Front. Microbiol.">
        <title>Male-killing mechanisms vary between Spiroplasma species.</title>
        <authorList>
            <person name="Arai H."/>
            <person name="Inoue M."/>
            <person name="Kageyama D."/>
        </authorList>
    </citation>
    <scope>NUCLEOTIDE SEQUENCE [LARGE SCALE GENOMIC DNA]</scope>
    <source>
        <strain evidence="11">sHm</strain>
    </source>
</reference>
<dbReference type="PRINTS" id="PR00625">
    <property type="entry name" value="JDOMAIN"/>
</dbReference>
<dbReference type="SUPFAM" id="SSF49493">
    <property type="entry name" value="HSP40/DnaJ peptide-binding domain"/>
    <property type="match status" value="2"/>
</dbReference>
<evidence type="ECO:0000313" key="10">
    <source>
        <dbReference type="EMBL" id="BDT02571.1"/>
    </source>
</evidence>
<dbReference type="InterPro" id="IPR008971">
    <property type="entry name" value="HSP40/DnaJ_pept-bd"/>
</dbReference>
<keyword evidence="6" id="KW-0963">Cytoplasm</keyword>
<feature type="domain" description="CR-type" evidence="9">
    <location>
        <begin position="136"/>
        <end position="218"/>
    </location>
</feature>
<keyword evidence="2 6" id="KW-0677">Repeat</keyword>
<keyword evidence="1 6" id="KW-0479">Metal-binding</keyword>
<dbReference type="Gene3D" id="1.10.287.110">
    <property type="entry name" value="DnaJ domain"/>
    <property type="match status" value="1"/>
</dbReference>
<dbReference type="SMART" id="SM00271">
    <property type="entry name" value="DnaJ"/>
    <property type="match status" value="1"/>
</dbReference>
<dbReference type="PANTHER" id="PTHR43096:SF52">
    <property type="entry name" value="DNAJ HOMOLOG 1, MITOCHONDRIAL-RELATED"/>
    <property type="match status" value="1"/>
</dbReference>
<dbReference type="InterPro" id="IPR001305">
    <property type="entry name" value="HSP_DnaJ_Cys-rich_dom"/>
</dbReference>
<feature type="binding site" evidence="6">
    <location>
        <position position="195"/>
    </location>
    <ligand>
        <name>Zn(2+)</name>
        <dbReference type="ChEBI" id="CHEBI:29105"/>
        <label>2</label>
    </ligand>
</feature>
<comment type="subunit">
    <text evidence="6">Homodimer.</text>
</comment>
<dbReference type="PANTHER" id="PTHR43096">
    <property type="entry name" value="DNAJ HOMOLOG 1, MITOCHONDRIAL-RELATED"/>
    <property type="match status" value="1"/>
</dbReference>
<comment type="similarity">
    <text evidence="6">Belongs to the DnaJ family.</text>
</comment>
<feature type="binding site" evidence="6">
    <location>
        <position position="206"/>
    </location>
    <ligand>
        <name>Zn(2+)</name>
        <dbReference type="ChEBI" id="CHEBI:29105"/>
        <label>1</label>
    </ligand>
</feature>
<keyword evidence="5 6" id="KW-0143">Chaperone</keyword>
<evidence type="ECO:0000256" key="3">
    <source>
        <dbReference type="ARBA" id="ARBA00022771"/>
    </source>
</evidence>
<feature type="domain" description="J" evidence="8">
    <location>
        <begin position="7"/>
        <end position="70"/>
    </location>
</feature>
<dbReference type="Gene3D" id="2.60.260.20">
    <property type="entry name" value="Urease metallochaperone UreE, N-terminal domain"/>
    <property type="match status" value="2"/>
</dbReference>
<dbReference type="SUPFAM" id="SSF57938">
    <property type="entry name" value="DnaJ/Hsp40 cysteine-rich domain"/>
    <property type="match status" value="1"/>
</dbReference>
<dbReference type="InterPro" id="IPR001623">
    <property type="entry name" value="DnaJ_domain"/>
</dbReference>
<comment type="subcellular location">
    <subcellularLocation>
        <location evidence="6">Cytoplasm</location>
    </subcellularLocation>
</comment>
<evidence type="ECO:0000313" key="11">
    <source>
        <dbReference type="Proteomes" id="UP001163387"/>
    </source>
</evidence>
<dbReference type="InterPro" id="IPR018253">
    <property type="entry name" value="DnaJ_domain_CS"/>
</dbReference>
<sequence length="373" mass="41907">MASKKRDYYEILGVSRNATPDEIKKAFRTLAKKYHPDSPSGGDEARFKEISEAYQVLSDTNERAKYDQFGHDMPGVGSSSGFGGFGSFGDFSSAFGDLFGDLFGGNKRQQQGYNGKTPGDNILTKVEISYRDVFFGKKMTISINIDVACKDCKETGARTPNDISTCDKCKGKGVLEYVQQSPLGMFRHQGVCNQCQGLGKIIRQKCLKCKGHRYYIENQKLEFDIPRSIFDGQQIRIKGKGKIGHNGGTQGDLFVGINIKRHAFLDRQGSDMYIKLPVSYLDIILGNIIMIPTFEGIIKHKLPLGLQYGDKITLKNQGFYYPNSSKRGDLHVILDIQMPNKITKTEQEKLWNINNETKFDPNEDFVNSAIKRI</sequence>
<proteinExistence type="inferred from homology"/>
<comment type="function">
    <text evidence="6">Participates actively in the response to hyperosmotic and heat shock by preventing the aggregation of stress-denatured proteins and by disaggregating proteins, also in an autonomous, DnaK-independent fashion. Unfolded proteins bind initially to DnaJ; upon interaction with the DnaJ-bound protein, DnaK hydrolyzes its bound ATP, resulting in the formation of a stable complex. GrpE releases ADP from DnaK; ATP binding to DnaK triggers the release of the substrate protein, thus completing the reaction cycle. Several rounds of ATP-dependent interactions between DnaJ, DnaK and GrpE are required for fully efficient folding. Also involved, together with DnaK and GrpE, in the DNA replication of plasmids through activation of initiation proteins.</text>
</comment>
<dbReference type="InterPro" id="IPR002939">
    <property type="entry name" value="DnaJ_C"/>
</dbReference>
<dbReference type="PROSITE" id="PS50076">
    <property type="entry name" value="DNAJ_2"/>
    <property type="match status" value="1"/>
</dbReference>
<feature type="zinc finger region" description="CR-type" evidence="7">
    <location>
        <begin position="136"/>
        <end position="218"/>
    </location>
</feature>
<keyword evidence="4 6" id="KW-0862">Zinc</keyword>
<keyword evidence="6" id="KW-0235">DNA replication</keyword>
<comment type="cofactor">
    <cofactor evidence="6">
        <name>Zn(2+)</name>
        <dbReference type="ChEBI" id="CHEBI:29105"/>
    </cofactor>
    <text evidence="6">Binds 2 Zn(2+) ions per monomer.</text>
</comment>
<keyword evidence="3 6" id="KW-0863">Zinc-finger</keyword>
<dbReference type="PROSITE" id="PS51188">
    <property type="entry name" value="ZF_CR"/>
    <property type="match status" value="1"/>
</dbReference>
<dbReference type="PROSITE" id="PS00636">
    <property type="entry name" value="DNAJ_1"/>
    <property type="match status" value="1"/>
</dbReference>
<evidence type="ECO:0000259" key="8">
    <source>
        <dbReference type="PROSITE" id="PS50076"/>
    </source>
</evidence>
<organism evidence="10 11">
    <name type="scientific">Spiroplasma ixodetis</name>
    <dbReference type="NCBI Taxonomy" id="2141"/>
    <lineage>
        <taxon>Bacteria</taxon>
        <taxon>Bacillati</taxon>
        <taxon>Mycoplasmatota</taxon>
        <taxon>Mollicutes</taxon>
        <taxon>Entomoplasmatales</taxon>
        <taxon>Spiroplasmataceae</taxon>
        <taxon>Spiroplasma</taxon>
    </lineage>
</organism>
<keyword evidence="11" id="KW-1185">Reference proteome</keyword>
<dbReference type="CDD" id="cd10747">
    <property type="entry name" value="DnaJ_C"/>
    <property type="match status" value="1"/>
</dbReference>
<feature type="binding site" evidence="6">
    <location>
        <position position="169"/>
    </location>
    <ligand>
        <name>Zn(2+)</name>
        <dbReference type="ChEBI" id="CHEBI:29105"/>
        <label>2</label>
    </ligand>
</feature>
<dbReference type="RefSeq" id="WP_281748891.1">
    <property type="nucleotide sequence ID" value="NZ_AP026933.1"/>
</dbReference>
<dbReference type="InterPro" id="IPR036410">
    <property type="entry name" value="HSP_DnaJ_Cys-rich_dom_sf"/>
</dbReference>
<accession>A0ABM8BRV9</accession>
<comment type="caution">
    <text evidence="6">Lacks conserved residue(s) required for the propagation of feature annotation.</text>
</comment>
<dbReference type="Pfam" id="PF01556">
    <property type="entry name" value="DnaJ_C"/>
    <property type="match status" value="1"/>
</dbReference>
<dbReference type="CDD" id="cd10719">
    <property type="entry name" value="DnaJ_zf"/>
    <property type="match status" value="1"/>
</dbReference>
<dbReference type="Gene3D" id="2.10.230.10">
    <property type="entry name" value="Heat shock protein DnaJ, cysteine-rich domain"/>
    <property type="match status" value="1"/>
</dbReference>
<evidence type="ECO:0000256" key="7">
    <source>
        <dbReference type="PROSITE-ProRule" id="PRU00546"/>
    </source>
</evidence>
<dbReference type="Pfam" id="PF00684">
    <property type="entry name" value="DnaJ_CXXCXGXG"/>
    <property type="match status" value="1"/>
</dbReference>
<evidence type="ECO:0000256" key="4">
    <source>
        <dbReference type="ARBA" id="ARBA00022833"/>
    </source>
</evidence>
<dbReference type="Proteomes" id="UP001163387">
    <property type="component" value="Chromosome"/>
</dbReference>
<dbReference type="CDD" id="cd06257">
    <property type="entry name" value="DnaJ"/>
    <property type="match status" value="1"/>
</dbReference>
<dbReference type="SUPFAM" id="SSF46565">
    <property type="entry name" value="Chaperone J-domain"/>
    <property type="match status" value="1"/>
</dbReference>
<feature type="binding site" evidence="6">
    <location>
        <position position="166"/>
    </location>
    <ligand>
        <name>Zn(2+)</name>
        <dbReference type="ChEBI" id="CHEBI:29105"/>
        <label>2</label>
    </ligand>
</feature>
<gene>
    <name evidence="6 10" type="primary">dnaJ</name>
    <name evidence="10" type="ORF">SHM_02170</name>
</gene>
<evidence type="ECO:0000256" key="5">
    <source>
        <dbReference type="ARBA" id="ARBA00023186"/>
    </source>
</evidence>
<evidence type="ECO:0000256" key="2">
    <source>
        <dbReference type="ARBA" id="ARBA00022737"/>
    </source>
</evidence>